<evidence type="ECO:0000313" key="1">
    <source>
        <dbReference type="EMBL" id="ENU36238.1"/>
    </source>
</evidence>
<name>N8RLH7_9GAMM</name>
<dbReference type="PATRIC" id="fig|981333.9.peg.1792"/>
<proteinExistence type="predicted"/>
<sequence length="196" mass="22463">MACMPHSPNDVFIARYHDSLAVQGSSDFIFQLSSGQFIFRSKLDEVKYKKPTQWKSTFSSQNIEKGSLIIGLAYTPDFAKLEQYQIASFATLSCAHNQLSVSRPVQPFLAWNRQMAKCTIGGRKTIGIKTIGILDGFIQYDQSHYLAQLQQKYPTCEQLNKAFPSFEMKENSQNLNLVSSWKLWWAKLISQIKSWF</sequence>
<protein>
    <submittedName>
        <fullName evidence="1">Uncharacterized protein</fullName>
    </submittedName>
</protein>
<dbReference type="Proteomes" id="UP000023776">
    <property type="component" value="Unassembled WGS sequence"/>
</dbReference>
<dbReference type="EMBL" id="APOM01000046">
    <property type="protein sequence ID" value="ENU36238.1"/>
    <property type="molecule type" value="Genomic_DNA"/>
</dbReference>
<evidence type="ECO:0000313" key="2">
    <source>
        <dbReference type="Proteomes" id="UP000023776"/>
    </source>
</evidence>
<organism evidence="1 2">
    <name type="scientific">Acinetobacter parvus DSM 16617 = CIP 108168</name>
    <dbReference type="NCBI Taxonomy" id="981333"/>
    <lineage>
        <taxon>Bacteria</taxon>
        <taxon>Pseudomonadati</taxon>
        <taxon>Pseudomonadota</taxon>
        <taxon>Gammaproteobacteria</taxon>
        <taxon>Moraxellales</taxon>
        <taxon>Moraxellaceae</taxon>
        <taxon>Acinetobacter</taxon>
    </lineage>
</organism>
<comment type="caution">
    <text evidence="1">The sequence shown here is derived from an EMBL/GenBank/DDBJ whole genome shotgun (WGS) entry which is preliminary data.</text>
</comment>
<dbReference type="HOGENOM" id="CLU_127474_0_0_6"/>
<reference evidence="1 2" key="1">
    <citation type="submission" date="2013-02" db="EMBL/GenBank/DDBJ databases">
        <title>The Genome Sequence of Acinetobacter parvus CIP 108168.</title>
        <authorList>
            <consortium name="The Broad Institute Genome Sequencing Platform"/>
            <consortium name="The Broad Institute Genome Sequencing Center for Infectious Disease"/>
            <person name="Cerqueira G."/>
            <person name="Feldgarden M."/>
            <person name="Courvalin P."/>
            <person name="Perichon B."/>
            <person name="Grillot-Courvalin C."/>
            <person name="Clermont D."/>
            <person name="Rocha E."/>
            <person name="Yoon E.-J."/>
            <person name="Nemec A."/>
            <person name="Walker B."/>
            <person name="Young S.K."/>
            <person name="Zeng Q."/>
            <person name="Gargeya S."/>
            <person name="Fitzgerald M."/>
            <person name="Haas B."/>
            <person name="Abouelleil A."/>
            <person name="Alvarado L."/>
            <person name="Arachchi H.M."/>
            <person name="Berlin A.M."/>
            <person name="Chapman S.B."/>
            <person name="Dewar J."/>
            <person name="Goldberg J."/>
            <person name="Griggs A."/>
            <person name="Gujja S."/>
            <person name="Hansen M."/>
            <person name="Howarth C."/>
            <person name="Imamovic A."/>
            <person name="Larimer J."/>
            <person name="McCowan C."/>
            <person name="Murphy C."/>
            <person name="Neiman D."/>
            <person name="Pearson M."/>
            <person name="Priest M."/>
            <person name="Roberts A."/>
            <person name="Saif S."/>
            <person name="Shea T."/>
            <person name="Sisk P."/>
            <person name="Sykes S."/>
            <person name="Wortman J."/>
            <person name="Nusbaum C."/>
            <person name="Birren B."/>
        </authorList>
    </citation>
    <scope>NUCLEOTIDE SEQUENCE [LARGE SCALE GENOMIC DNA]</scope>
    <source>
        <strain evidence="1 2">CIP 108168</strain>
    </source>
</reference>
<accession>N8RLH7</accession>
<keyword evidence="2" id="KW-1185">Reference proteome</keyword>
<gene>
    <name evidence="1" type="ORF">F988_01739</name>
</gene>
<dbReference type="AlphaFoldDB" id="N8RLH7"/>